<reference evidence="2 3" key="1">
    <citation type="submission" date="2024-06" db="EMBL/GenBank/DDBJ databases">
        <title>A chromosome level genome sequence of Diviner's sage (Salvia divinorum).</title>
        <authorList>
            <person name="Ford S.A."/>
            <person name="Ro D.-K."/>
            <person name="Ness R.W."/>
            <person name="Phillips M.A."/>
        </authorList>
    </citation>
    <scope>NUCLEOTIDE SEQUENCE [LARGE SCALE GENOMIC DNA]</scope>
    <source>
        <strain evidence="2">SAF-2024a</strain>
        <tissue evidence="2">Leaf</tissue>
    </source>
</reference>
<feature type="chain" id="PRO_5044532097" description="Dirigent protein" evidence="1">
    <location>
        <begin position="23"/>
        <end position="143"/>
    </location>
</feature>
<dbReference type="PANTHER" id="PTHR21495">
    <property type="entry name" value="NUCLEOPORIN-RELATED"/>
    <property type="match status" value="1"/>
</dbReference>
<sequence>MPSNKFTLALVLFLTIFTYSNAKLGHLKETKLTVYYQDYSSGQNATVIEIPGPSNGTLNFSKFGAMFCTDDPITKEFKEDSTIIARGRGMFVTSALDGSHTHVMFSVVLSMVSIKIARWKYKVLAHSSSNHAIIQSNMTVLHY</sequence>
<dbReference type="InterPro" id="IPR004265">
    <property type="entry name" value="Dirigent"/>
</dbReference>
<comment type="similarity">
    <text evidence="1">Belongs to the plant dirigent protein family.</text>
</comment>
<accession>A0ABD1IFX8</accession>
<protein>
    <recommendedName>
        <fullName evidence="1">Dirigent protein</fullName>
    </recommendedName>
</protein>
<proteinExistence type="inferred from homology"/>
<keyword evidence="1" id="KW-0964">Secreted</keyword>
<name>A0ABD1IFX8_SALDI</name>
<comment type="subunit">
    <text evidence="1">Homodimer.</text>
</comment>
<gene>
    <name evidence="2" type="ORF">AAHA92_03081</name>
</gene>
<evidence type="ECO:0000313" key="2">
    <source>
        <dbReference type="EMBL" id="KAL1567621.1"/>
    </source>
</evidence>
<feature type="signal peptide" evidence="1">
    <location>
        <begin position="1"/>
        <end position="22"/>
    </location>
</feature>
<organism evidence="2 3">
    <name type="scientific">Salvia divinorum</name>
    <name type="common">Maria pastora</name>
    <name type="synonym">Diviner's sage</name>
    <dbReference type="NCBI Taxonomy" id="28513"/>
    <lineage>
        <taxon>Eukaryota</taxon>
        <taxon>Viridiplantae</taxon>
        <taxon>Streptophyta</taxon>
        <taxon>Embryophyta</taxon>
        <taxon>Tracheophyta</taxon>
        <taxon>Spermatophyta</taxon>
        <taxon>Magnoliopsida</taxon>
        <taxon>eudicotyledons</taxon>
        <taxon>Gunneridae</taxon>
        <taxon>Pentapetalae</taxon>
        <taxon>asterids</taxon>
        <taxon>lamiids</taxon>
        <taxon>Lamiales</taxon>
        <taxon>Lamiaceae</taxon>
        <taxon>Nepetoideae</taxon>
        <taxon>Mentheae</taxon>
        <taxon>Salviinae</taxon>
        <taxon>Salvia</taxon>
        <taxon>Salvia subgen. Calosphace</taxon>
    </lineage>
</organism>
<keyword evidence="3" id="KW-1185">Reference proteome</keyword>
<keyword evidence="1" id="KW-0732">Signal</keyword>
<dbReference type="Proteomes" id="UP001567538">
    <property type="component" value="Unassembled WGS sequence"/>
</dbReference>
<dbReference type="AlphaFoldDB" id="A0ABD1IFX8"/>
<dbReference type="EMBL" id="JBEAFC010000002">
    <property type="protein sequence ID" value="KAL1567621.1"/>
    <property type="molecule type" value="Genomic_DNA"/>
</dbReference>
<evidence type="ECO:0000313" key="3">
    <source>
        <dbReference type="Proteomes" id="UP001567538"/>
    </source>
</evidence>
<comment type="function">
    <text evidence="1">Dirigent proteins impart stereoselectivity on the phenoxy radical-coupling reaction, yielding optically active lignans from two molecules of coniferyl alcohol in the biosynthesis of lignans, flavonolignans, and alkaloids and thus plays a central role in plant secondary metabolism.</text>
</comment>
<keyword evidence="1" id="KW-0052">Apoplast</keyword>
<comment type="subcellular location">
    <subcellularLocation>
        <location evidence="1">Secreted</location>
        <location evidence="1">Extracellular space</location>
        <location evidence="1">Apoplast</location>
    </subcellularLocation>
</comment>
<dbReference type="GO" id="GO:0048046">
    <property type="term" value="C:apoplast"/>
    <property type="evidence" value="ECO:0007669"/>
    <property type="project" value="UniProtKB-SubCell"/>
</dbReference>
<evidence type="ECO:0000256" key="1">
    <source>
        <dbReference type="RuleBase" id="RU363099"/>
    </source>
</evidence>
<dbReference type="Pfam" id="PF03018">
    <property type="entry name" value="Dirigent"/>
    <property type="match status" value="1"/>
</dbReference>
<comment type="caution">
    <text evidence="2">The sequence shown here is derived from an EMBL/GenBank/DDBJ whole genome shotgun (WGS) entry which is preliminary data.</text>
</comment>